<keyword evidence="4" id="KW-1185">Reference proteome</keyword>
<dbReference type="Gene3D" id="3.10.310.50">
    <property type="match status" value="1"/>
</dbReference>
<dbReference type="RefSeq" id="WP_267220104.1">
    <property type="nucleotide sequence ID" value="NZ_JAPCWC010000006.1"/>
</dbReference>
<reference evidence="3 4" key="1">
    <citation type="submission" date="2024-09" db="EMBL/GenBank/DDBJ databases">
        <authorList>
            <person name="Sun Q."/>
            <person name="Mori K."/>
        </authorList>
    </citation>
    <scope>NUCLEOTIDE SEQUENCE [LARGE SCALE GENOMIC DNA]</scope>
    <source>
        <strain evidence="3 4">CICC 11035S</strain>
    </source>
</reference>
<protein>
    <submittedName>
        <fullName evidence="3">TPM domain-containing protein</fullName>
    </submittedName>
</protein>
<dbReference type="PANTHER" id="PTHR30373:SF2">
    <property type="entry name" value="UPF0603 PROTEIN YGCG"/>
    <property type="match status" value="1"/>
</dbReference>
<feature type="domain" description="TPM" evidence="2">
    <location>
        <begin position="46"/>
        <end position="169"/>
    </location>
</feature>
<name>A0ABV6S3B6_9SPHN</name>
<dbReference type="InterPro" id="IPR007621">
    <property type="entry name" value="TPM_dom"/>
</dbReference>
<evidence type="ECO:0000313" key="3">
    <source>
        <dbReference type="EMBL" id="MFC0683726.1"/>
    </source>
</evidence>
<evidence type="ECO:0000259" key="2">
    <source>
        <dbReference type="Pfam" id="PF04536"/>
    </source>
</evidence>
<keyword evidence="1" id="KW-0732">Signal</keyword>
<accession>A0ABV6S3B6</accession>
<organism evidence="3 4">
    <name type="scientific">Novosphingobium clariflavum</name>
    <dbReference type="NCBI Taxonomy" id="2029884"/>
    <lineage>
        <taxon>Bacteria</taxon>
        <taxon>Pseudomonadati</taxon>
        <taxon>Pseudomonadota</taxon>
        <taxon>Alphaproteobacteria</taxon>
        <taxon>Sphingomonadales</taxon>
        <taxon>Sphingomonadaceae</taxon>
        <taxon>Novosphingobium</taxon>
    </lineage>
</organism>
<sequence length="175" mass="18679">MKLFLPLLMALAASCSNGQSAKQMDPSQSEQSSALIEAAIPLGGRVTDAANIISAKQEAALADRLALLEKSTSHQMVVVTVNSLGGQDVADFTRNLANAWGIGRKGHHDGVVVLVAPNERKVRIAVGYGLERTLPDPLCKTIIEQNMLPRFKEANFYEGIEAGVDALIEGLKRTG</sequence>
<evidence type="ECO:0000313" key="4">
    <source>
        <dbReference type="Proteomes" id="UP001589858"/>
    </source>
</evidence>
<proteinExistence type="predicted"/>
<evidence type="ECO:0000256" key="1">
    <source>
        <dbReference type="SAM" id="SignalP"/>
    </source>
</evidence>
<comment type="caution">
    <text evidence="3">The sequence shown here is derived from an EMBL/GenBank/DDBJ whole genome shotgun (WGS) entry which is preliminary data.</text>
</comment>
<dbReference type="Pfam" id="PF04536">
    <property type="entry name" value="TPM_phosphatase"/>
    <property type="match status" value="1"/>
</dbReference>
<dbReference type="PROSITE" id="PS51257">
    <property type="entry name" value="PROKAR_LIPOPROTEIN"/>
    <property type="match status" value="1"/>
</dbReference>
<dbReference type="EMBL" id="JBHLTM010000016">
    <property type="protein sequence ID" value="MFC0683726.1"/>
    <property type="molecule type" value="Genomic_DNA"/>
</dbReference>
<dbReference type="Proteomes" id="UP001589858">
    <property type="component" value="Unassembled WGS sequence"/>
</dbReference>
<feature type="chain" id="PRO_5046633842" evidence="1">
    <location>
        <begin position="22"/>
        <end position="175"/>
    </location>
</feature>
<dbReference type="PANTHER" id="PTHR30373">
    <property type="entry name" value="UPF0603 PROTEIN YGCG"/>
    <property type="match status" value="1"/>
</dbReference>
<feature type="signal peptide" evidence="1">
    <location>
        <begin position="1"/>
        <end position="21"/>
    </location>
</feature>
<gene>
    <name evidence="3" type="ORF">ACFFF8_03870</name>
</gene>